<accession>A0AAN7Q7C5</accession>
<feature type="domain" description="Protein kinase" evidence="6">
    <location>
        <begin position="85"/>
        <end position="488"/>
    </location>
</feature>
<dbReference type="SUPFAM" id="SSF56112">
    <property type="entry name" value="Protein kinase-like (PK-like)"/>
    <property type="match status" value="1"/>
</dbReference>
<dbReference type="GO" id="GO:0005524">
    <property type="term" value="F:ATP binding"/>
    <property type="evidence" value="ECO:0007669"/>
    <property type="project" value="UniProtKB-KW"/>
</dbReference>
<keyword evidence="2" id="KW-0808">Transferase</keyword>
<evidence type="ECO:0000256" key="3">
    <source>
        <dbReference type="ARBA" id="ARBA00022741"/>
    </source>
</evidence>
<gene>
    <name evidence="7" type="ORF">LTR05_008508</name>
</gene>
<comment type="caution">
    <text evidence="7">The sequence shown here is derived from an EMBL/GenBank/DDBJ whole genome shotgun (WGS) entry which is preliminary data.</text>
</comment>
<evidence type="ECO:0000256" key="5">
    <source>
        <dbReference type="ARBA" id="ARBA00022840"/>
    </source>
</evidence>
<reference evidence="7 8" key="1">
    <citation type="submission" date="2023-08" db="EMBL/GenBank/DDBJ databases">
        <title>Black Yeasts Isolated from many extreme environments.</title>
        <authorList>
            <person name="Coleine C."/>
            <person name="Stajich J.E."/>
            <person name="Selbmann L."/>
        </authorList>
    </citation>
    <scope>NUCLEOTIDE SEQUENCE [LARGE SCALE GENOMIC DNA]</scope>
    <source>
        <strain evidence="7 8">CCFEE 5910</strain>
    </source>
</reference>
<dbReference type="Proteomes" id="UP001309876">
    <property type="component" value="Unassembled WGS sequence"/>
</dbReference>
<dbReference type="AlphaFoldDB" id="A0AAN7Q7C5"/>
<keyword evidence="5" id="KW-0067">ATP-binding</keyword>
<dbReference type="EMBL" id="JAVRRJ010000013">
    <property type="protein sequence ID" value="KAK5080565.1"/>
    <property type="molecule type" value="Genomic_DNA"/>
</dbReference>
<dbReference type="GO" id="GO:0004674">
    <property type="term" value="F:protein serine/threonine kinase activity"/>
    <property type="evidence" value="ECO:0007669"/>
    <property type="project" value="UniProtKB-EC"/>
</dbReference>
<dbReference type="PROSITE" id="PS50011">
    <property type="entry name" value="PROTEIN_KINASE_DOM"/>
    <property type="match status" value="1"/>
</dbReference>
<evidence type="ECO:0000256" key="4">
    <source>
        <dbReference type="ARBA" id="ARBA00022777"/>
    </source>
</evidence>
<dbReference type="EC" id="2.7.11.1" evidence="1"/>
<name>A0AAN7Q7C5_9EURO</name>
<dbReference type="Gene3D" id="1.10.510.10">
    <property type="entry name" value="Transferase(Phosphotransferase) domain 1"/>
    <property type="match status" value="1"/>
</dbReference>
<dbReference type="PANTHER" id="PTHR43671:SF13">
    <property type="entry name" value="SERINE_THREONINE-PROTEIN KINASE NEK2"/>
    <property type="match status" value="1"/>
</dbReference>
<dbReference type="InterPro" id="IPR000719">
    <property type="entry name" value="Prot_kinase_dom"/>
</dbReference>
<keyword evidence="3" id="KW-0547">Nucleotide-binding</keyword>
<dbReference type="PANTHER" id="PTHR43671">
    <property type="entry name" value="SERINE/THREONINE-PROTEIN KINASE NEK"/>
    <property type="match status" value="1"/>
</dbReference>
<dbReference type="InterPro" id="IPR050660">
    <property type="entry name" value="NEK_Ser/Thr_kinase"/>
</dbReference>
<organism evidence="7 8">
    <name type="scientific">Lithohypha guttulata</name>
    <dbReference type="NCBI Taxonomy" id="1690604"/>
    <lineage>
        <taxon>Eukaryota</taxon>
        <taxon>Fungi</taxon>
        <taxon>Dikarya</taxon>
        <taxon>Ascomycota</taxon>
        <taxon>Pezizomycotina</taxon>
        <taxon>Eurotiomycetes</taxon>
        <taxon>Chaetothyriomycetidae</taxon>
        <taxon>Chaetothyriales</taxon>
        <taxon>Trichomeriaceae</taxon>
        <taxon>Lithohypha</taxon>
    </lineage>
</organism>
<dbReference type="InterPro" id="IPR011009">
    <property type="entry name" value="Kinase-like_dom_sf"/>
</dbReference>
<proteinExistence type="predicted"/>
<evidence type="ECO:0000256" key="2">
    <source>
        <dbReference type="ARBA" id="ARBA00022679"/>
    </source>
</evidence>
<protein>
    <recommendedName>
        <fullName evidence="1">non-specific serine/threonine protein kinase</fullName>
        <ecNumber evidence="1">2.7.11.1</ecNumber>
    </recommendedName>
</protein>
<sequence length="635" mass="74182">MDYTHGRDPDANKKRVVKTELFRRGNFYGVHARNADHRPMPLALSQLAERKDSSRNQGQYLTVGQRIRELYYSALQYRDEDETQWYFRRLLGYGSFGVAALYERREPEWAASVGADPVTDQLVVKSEAVDGRNAVNPIRIDIAVEAWNLAQLMERKQESNVRLRDYKFHQGDYSVFGGRFPPSEVERFSPPFFKEWRYYLEYCSLDTIYHLMLKYKAWGYYLPEAFIWWTFFWLTYSCQSMDVNNEHPFRDDQDQEMADSFMLHNDMSWRNVFMQKSEEDVVHHGPPVDQYPMPKMADFGLSQITRVDHARNRMCDLNPGTAVFMPPEKRRVYPALKFYPFTGPGAHPIRNNLLTRMPYLDKRYYPVGPEANLWGAATIVYLLMTLNDIDEVDRILEDEFQDHNRLKRSRVPGRDRRRSSTGLFMMNEIDTDLPSIARYSADYSDELQELVLRCMRLRPHDRPRLSDVLQATSDGMNKEISRLYHEFDDNAATVQEVTRVQYLDEEWNETPRGPFNFGIDLVPNPMSGVSSQDAQHFWHDFHQYCDNAAMRDPDAVVLVPPEPNTRFSDAVHEGQHWVGNDWVFYAPTSWRGQVHQGKPLPAGGRIFVPDKNSALLREVLEQEGMDPETAAPLFL</sequence>
<keyword evidence="4" id="KW-0418">Kinase</keyword>
<keyword evidence="8" id="KW-1185">Reference proteome</keyword>
<evidence type="ECO:0000313" key="7">
    <source>
        <dbReference type="EMBL" id="KAK5080565.1"/>
    </source>
</evidence>
<evidence type="ECO:0000259" key="6">
    <source>
        <dbReference type="PROSITE" id="PS50011"/>
    </source>
</evidence>
<evidence type="ECO:0000256" key="1">
    <source>
        <dbReference type="ARBA" id="ARBA00012513"/>
    </source>
</evidence>
<evidence type="ECO:0000313" key="8">
    <source>
        <dbReference type="Proteomes" id="UP001309876"/>
    </source>
</evidence>